<dbReference type="PRINTS" id="PR01078">
    <property type="entry name" value="AMINACHANNEL"/>
</dbReference>
<dbReference type="AlphaFoldDB" id="A0A9J6CKY8"/>
<dbReference type="GO" id="GO:0015280">
    <property type="term" value="F:ligand-gated sodium channel activity"/>
    <property type="evidence" value="ECO:0007669"/>
    <property type="project" value="TreeGrafter"/>
</dbReference>
<dbReference type="InterPro" id="IPR001873">
    <property type="entry name" value="ENaC"/>
</dbReference>
<keyword evidence="3 12" id="KW-0813">Transport</keyword>
<reference evidence="14" key="1">
    <citation type="submission" date="2021-03" db="EMBL/GenBank/DDBJ databases">
        <title>Chromosome level genome of the anhydrobiotic midge Polypedilum vanderplanki.</title>
        <authorList>
            <person name="Yoshida Y."/>
            <person name="Kikawada T."/>
            <person name="Gusev O."/>
        </authorList>
    </citation>
    <scope>NUCLEOTIDE SEQUENCE</scope>
    <source>
        <strain evidence="14">NIAS01</strain>
        <tissue evidence="14">Whole body or cell culture</tissue>
    </source>
</reference>
<keyword evidence="9 13" id="KW-0472">Membrane</keyword>
<evidence type="ECO:0000313" key="14">
    <source>
        <dbReference type="EMBL" id="KAG5682331.1"/>
    </source>
</evidence>
<keyword evidence="8 12" id="KW-0406">Ion transport</keyword>
<evidence type="ECO:0000256" key="3">
    <source>
        <dbReference type="ARBA" id="ARBA00022448"/>
    </source>
</evidence>
<evidence type="ECO:0000256" key="11">
    <source>
        <dbReference type="ARBA" id="ARBA00023303"/>
    </source>
</evidence>
<evidence type="ECO:0000256" key="13">
    <source>
        <dbReference type="SAM" id="Phobius"/>
    </source>
</evidence>
<dbReference type="OrthoDB" id="6502088at2759"/>
<evidence type="ECO:0000256" key="1">
    <source>
        <dbReference type="ARBA" id="ARBA00004141"/>
    </source>
</evidence>
<protein>
    <submittedName>
        <fullName evidence="14">Uncharacterized protein</fullName>
    </submittedName>
</protein>
<comment type="subcellular location">
    <subcellularLocation>
        <location evidence="1">Membrane</location>
        <topology evidence="1">Multi-pass membrane protein</topology>
    </subcellularLocation>
</comment>
<keyword evidence="11 12" id="KW-0407">Ion channel</keyword>
<comment type="caution">
    <text evidence="14">The sequence shown here is derived from an EMBL/GenBank/DDBJ whole genome shotgun (WGS) entry which is preliminary data.</text>
</comment>
<name>A0A9J6CKY8_POLVA</name>
<sequence>MFKNISKQILNDVRQEHTVKALALKKRPHKEIFNEWLKEKVESFCSVTSLHGYIHTIQKDYHPFERHLWLALSFFALIAAIILLWISWNWNAETPTTTVIESTNYPTYNLPFPAVTICNMNKISRQAALEAAKSMQRSDNRSNLSDDELINKFKLMLHFMGSGNANTSSKEYEELHDILEINNKNINYFLETLTPKCTDILERCSWKGSLWRCDSIFQPINTSEGVCCSFNNYAFPKQNYDLKILSSIPKTSRRVTSCGFQTGLSVLLKPFTDDYVGTEIASSGFKIMIHNSYDNADSNSVTKLIPAKSEAYLTISPESTYSTTDVFDLTPDSRNCLQPNERKMDTFSQYSYINCVAECRSALVNEICGCVPYTLPNNGTMKKCKIIPHLKCIQTNYLRFAGSTFQLNNDSTETSKYLRQKCKCLPDCLFHAYPSEVSTGTLFRQYSRNSISFFKDITLTNQTLVHVFFNDLISTHYRKDMYQNWLGILAAFGGLLGLFLGFSLVTGFELIYFFTIRALFDKLANKMVKADKHVH</sequence>
<evidence type="ECO:0000256" key="8">
    <source>
        <dbReference type="ARBA" id="ARBA00023065"/>
    </source>
</evidence>
<feature type="transmembrane region" description="Helical" evidence="13">
    <location>
        <begin position="68"/>
        <end position="88"/>
    </location>
</feature>
<dbReference type="Gene3D" id="2.60.470.10">
    <property type="entry name" value="Acid-sensing ion channels like domains"/>
    <property type="match status" value="1"/>
</dbReference>
<keyword evidence="10 12" id="KW-0739">Sodium transport</keyword>
<dbReference type="Proteomes" id="UP001107558">
    <property type="component" value="Chromosome 1"/>
</dbReference>
<evidence type="ECO:0000256" key="6">
    <source>
        <dbReference type="ARBA" id="ARBA00022989"/>
    </source>
</evidence>
<proteinExistence type="inferred from homology"/>
<comment type="similarity">
    <text evidence="2 12">Belongs to the amiloride-sensitive sodium channel (TC 1.A.6) family.</text>
</comment>
<evidence type="ECO:0000256" key="10">
    <source>
        <dbReference type="ARBA" id="ARBA00023201"/>
    </source>
</evidence>
<feature type="transmembrane region" description="Helical" evidence="13">
    <location>
        <begin position="485"/>
        <end position="514"/>
    </location>
</feature>
<dbReference type="EMBL" id="JADBJN010000001">
    <property type="protein sequence ID" value="KAG5682331.1"/>
    <property type="molecule type" value="Genomic_DNA"/>
</dbReference>
<dbReference type="Gene3D" id="1.10.287.770">
    <property type="entry name" value="YojJ-like"/>
    <property type="match status" value="1"/>
</dbReference>
<keyword evidence="15" id="KW-1185">Reference proteome</keyword>
<keyword evidence="7" id="KW-0915">Sodium</keyword>
<evidence type="ECO:0000256" key="9">
    <source>
        <dbReference type="ARBA" id="ARBA00023136"/>
    </source>
</evidence>
<dbReference type="PANTHER" id="PTHR11690:SF237">
    <property type="entry name" value="PICKPOCKET 16-RELATED"/>
    <property type="match status" value="1"/>
</dbReference>
<dbReference type="GO" id="GO:0005886">
    <property type="term" value="C:plasma membrane"/>
    <property type="evidence" value="ECO:0007669"/>
    <property type="project" value="TreeGrafter"/>
</dbReference>
<accession>A0A9J6CKY8</accession>
<keyword evidence="6 13" id="KW-1133">Transmembrane helix</keyword>
<dbReference type="Pfam" id="PF00858">
    <property type="entry name" value="ASC"/>
    <property type="match status" value="1"/>
</dbReference>
<keyword evidence="4 12" id="KW-0894">Sodium channel</keyword>
<dbReference type="PANTHER" id="PTHR11690">
    <property type="entry name" value="AMILORIDE-SENSITIVE SODIUM CHANNEL-RELATED"/>
    <property type="match status" value="1"/>
</dbReference>
<evidence type="ECO:0000313" key="15">
    <source>
        <dbReference type="Proteomes" id="UP001107558"/>
    </source>
</evidence>
<gene>
    <name evidence="14" type="ORF">PVAND_011690</name>
</gene>
<evidence type="ECO:0000256" key="2">
    <source>
        <dbReference type="ARBA" id="ARBA00007193"/>
    </source>
</evidence>
<organism evidence="14 15">
    <name type="scientific">Polypedilum vanderplanki</name>
    <name type="common">Sleeping chironomid midge</name>
    <dbReference type="NCBI Taxonomy" id="319348"/>
    <lineage>
        <taxon>Eukaryota</taxon>
        <taxon>Metazoa</taxon>
        <taxon>Ecdysozoa</taxon>
        <taxon>Arthropoda</taxon>
        <taxon>Hexapoda</taxon>
        <taxon>Insecta</taxon>
        <taxon>Pterygota</taxon>
        <taxon>Neoptera</taxon>
        <taxon>Endopterygota</taxon>
        <taxon>Diptera</taxon>
        <taxon>Nematocera</taxon>
        <taxon>Chironomoidea</taxon>
        <taxon>Chironomidae</taxon>
        <taxon>Chironominae</taxon>
        <taxon>Polypedilum</taxon>
        <taxon>Polypedilum</taxon>
    </lineage>
</organism>
<evidence type="ECO:0000256" key="5">
    <source>
        <dbReference type="ARBA" id="ARBA00022692"/>
    </source>
</evidence>
<evidence type="ECO:0000256" key="4">
    <source>
        <dbReference type="ARBA" id="ARBA00022461"/>
    </source>
</evidence>
<keyword evidence="5 12" id="KW-0812">Transmembrane</keyword>
<evidence type="ECO:0000256" key="12">
    <source>
        <dbReference type="RuleBase" id="RU000679"/>
    </source>
</evidence>
<evidence type="ECO:0000256" key="7">
    <source>
        <dbReference type="ARBA" id="ARBA00023053"/>
    </source>
</evidence>